<keyword evidence="2" id="KW-0378">Hydrolase</keyword>
<evidence type="ECO:0000313" key="3">
    <source>
        <dbReference type="Proteomes" id="UP001500979"/>
    </source>
</evidence>
<name>A0ABN3VHB3_9PSEU</name>
<dbReference type="PANTHER" id="PTHR46623:SF6">
    <property type="entry name" value="ALPHA_BETA-HYDROLASES SUPERFAMILY PROTEIN"/>
    <property type="match status" value="1"/>
</dbReference>
<protein>
    <submittedName>
        <fullName evidence="2">Dienelactone hydrolase family protein</fullName>
    </submittedName>
</protein>
<dbReference type="RefSeq" id="WP_344682398.1">
    <property type="nucleotide sequence ID" value="NZ_BAAAUX010000017.1"/>
</dbReference>
<keyword evidence="3" id="KW-1185">Reference proteome</keyword>
<feature type="domain" description="Dienelactone hydrolase" evidence="1">
    <location>
        <begin position="13"/>
        <end position="233"/>
    </location>
</feature>
<evidence type="ECO:0000313" key="2">
    <source>
        <dbReference type="EMBL" id="GAA2803158.1"/>
    </source>
</evidence>
<evidence type="ECO:0000259" key="1">
    <source>
        <dbReference type="Pfam" id="PF01738"/>
    </source>
</evidence>
<dbReference type="EMBL" id="BAAAUX010000017">
    <property type="protein sequence ID" value="GAA2803158.1"/>
    <property type="molecule type" value="Genomic_DNA"/>
</dbReference>
<organism evidence="2 3">
    <name type="scientific">Saccharopolyspora taberi</name>
    <dbReference type="NCBI Taxonomy" id="60895"/>
    <lineage>
        <taxon>Bacteria</taxon>
        <taxon>Bacillati</taxon>
        <taxon>Actinomycetota</taxon>
        <taxon>Actinomycetes</taxon>
        <taxon>Pseudonocardiales</taxon>
        <taxon>Pseudonocardiaceae</taxon>
        <taxon>Saccharopolyspora</taxon>
    </lineage>
</organism>
<gene>
    <name evidence="2" type="ORF">GCM10010470_42810</name>
</gene>
<dbReference type="Gene3D" id="3.40.50.1820">
    <property type="entry name" value="alpha/beta hydrolase"/>
    <property type="match status" value="1"/>
</dbReference>
<dbReference type="InterPro" id="IPR051049">
    <property type="entry name" value="Dienelactone_hydrolase-like"/>
</dbReference>
<accession>A0ABN3VHB3</accession>
<dbReference type="GO" id="GO:0016787">
    <property type="term" value="F:hydrolase activity"/>
    <property type="evidence" value="ECO:0007669"/>
    <property type="project" value="UniProtKB-KW"/>
</dbReference>
<dbReference type="PANTHER" id="PTHR46623">
    <property type="entry name" value="CARBOXYMETHYLENEBUTENOLIDASE-RELATED"/>
    <property type="match status" value="1"/>
</dbReference>
<sequence>MSTAQIRSTDRTIPAYLATPLSAVSGPGPYPGVVLVHDALGLSDDIRAIAERFATAGYLTIAPDLYSRGGRARCIRSVMRDLQQARGQAFEDVDAARGFLRDRSDCTGKIGVAGFCMGGGFAIVGASRGFDASAPYYGMLPTDPSVLDDACPVVASFGAKDRTLRGAAAKLESELSERGITHDVKEYPEAGHSFANRLPLGPFNVLARFAGFGYHHESSEDAWDRVLTFFSEHLA</sequence>
<dbReference type="InterPro" id="IPR029058">
    <property type="entry name" value="AB_hydrolase_fold"/>
</dbReference>
<dbReference type="SUPFAM" id="SSF53474">
    <property type="entry name" value="alpha/beta-Hydrolases"/>
    <property type="match status" value="1"/>
</dbReference>
<dbReference type="Proteomes" id="UP001500979">
    <property type="component" value="Unassembled WGS sequence"/>
</dbReference>
<dbReference type="Pfam" id="PF01738">
    <property type="entry name" value="DLH"/>
    <property type="match status" value="1"/>
</dbReference>
<comment type="caution">
    <text evidence="2">The sequence shown here is derived from an EMBL/GenBank/DDBJ whole genome shotgun (WGS) entry which is preliminary data.</text>
</comment>
<proteinExistence type="predicted"/>
<dbReference type="InterPro" id="IPR002925">
    <property type="entry name" value="Dienelactn_hydro"/>
</dbReference>
<reference evidence="2 3" key="1">
    <citation type="journal article" date="2019" name="Int. J. Syst. Evol. Microbiol.">
        <title>The Global Catalogue of Microorganisms (GCM) 10K type strain sequencing project: providing services to taxonomists for standard genome sequencing and annotation.</title>
        <authorList>
            <consortium name="The Broad Institute Genomics Platform"/>
            <consortium name="The Broad Institute Genome Sequencing Center for Infectious Disease"/>
            <person name="Wu L."/>
            <person name="Ma J."/>
        </authorList>
    </citation>
    <scope>NUCLEOTIDE SEQUENCE [LARGE SCALE GENOMIC DNA]</scope>
    <source>
        <strain evidence="2 3">JCM 9383</strain>
    </source>
</reference>